<dbReference type="InterPro" id="IPR003018">
    <property type="entry name" value="GAF"/>
</dbReference>
<evidence type="ECO:0000256" key="3">
    <source>
        <dbReference type="ARBA" id="ARBA00012438"/>
    </source>
</evidence>
<feature type="domain" description="HAMP" evidence="13">
    <location>
        <begin position="231"/>
        <end position="283"/>
    </location>
</feature>
<dbReference type="Proteomes" id="UP001059617">
    <property type="component" value="Chromosome"/>
</dbReference>
<dbReference type="InterPro" id="IPR007891">
    <property type="entry name" value="CHASE3"/>
</dbReference>
<dbReference type="InterPro" id="IPR011712">
    <property type="entry name" value="Sig_transdc_His_kin_sub3_dim/P"/>
</dbReference>
<dbReference type="PANTHER" id="PTHR24421">
    <property type="entry name" value="NITRATE/NITRITE SENSOR PROTEIN NARX-RELATED"/>
    <property type="match status" value="1"/>
</dbReference>
<evidence type="ECO:0000256" key="7">
    <source>
        <dbReference type="ARBA" id="ARBA00022741"/>
    </source>
</evidence>
<evidence type="ECO:0000256" key="9">
    <source>
        <dbReference type="ARBA" id="ARBA00022840"/>
    </source>
</evidence>
<evidence type="ECO:0000313" key="14">
    <source>
        <dbReference type="EMBL" id="UWP86860.1"/>
    </source>
</evidence>
<keyword evidence="10 12" id="KW-1133">Transmembrane helix</keyword>
<dbReference type="PROSITE" id="PS50885">
    <property type="entry name" value="HAMP"/>
    <property type="match status" value="1"/>
</dbReference>
<protein>
    <recommendedName>
        <fullName evidence="3">histidine kinase</fullName>
        <ecNumber evidence="3">2.7.13.3</ecNumber>
    </recommendedName>
</protein>
<keyword evidence="11" id="KW-0902">Two-component regulatory system</keyword>
<dbReference type="Gene3D" id="6.10.340.10">
    <property type="match status" value="1"/>
</dbReference>
<accession>A0ABY5W9Y7</accession>
<dbReference type="SMART" id="SM00065">
    <property type="entry name" value="GAF"/>
    <property type="match status" value="1"/>
</dbReference>
<evidence type="ECO:0000256" key="5">
    <source>
        <dbReference type="ARBA" id="ARBA00022679"/>
    </source>
</evidence>
<dbReference type="SMART" id="SM00304">
    <property type="entry name" value="HAMP"/>
    <property type="match status" value="1"/>
</dbReference>
<dbReference type="Gene3D" id="3.30.565.10">
    <property type="entry name" value="Histidine kinase-like ATPase, C-terminal domain"/>
    <property type="match status" value="1"/>
</dbReference>
<dbReference type="SMART" id="SM00387">
    <property type="entry name" value="HATPase_c"/>
    <property type="match status" value="1"/>
</dbReference>
<dbReference type="CDD" id="cd06225">
    <property type="entry name" value="HAMP"/>
    <property type="match status" value="1"/>
</dbReference>
<name>A0ABY5W9Y7_9ACTN</name>
<feature type="transmembrane region" description="Helical" evidence="12">
    <location>
        <begin position="30"/>
        <end position="56"/>
    </location>
</feature>
<dbReference type="RefSeq" id="WP_259866456.1">
    <property type="nucleotide sequence ID" value="NZ_BAAAST010000004.1"/>
</dbReference>
<keyword evidence="8" id="KW-0418">Kinase</keyword>
<evidence type="ECO:0000256" key="1">
    <source>
        <dbReference type="ARBA" id="ARBA00000085"/>
    </source>
</evidence>
<dbReference type="InterPro" id="IPR003594">
    <property type="entry name" value="HATPase_dom"/>
</dbReference>
<evidence type="ECO:0000256" key="10">
    <source>
        <dbReference type="ARBA" id="ARBA00022989"/>
    </source>
</evidence>
<evidence type="ECO:0000256" key="6">
    <source>
        <dbReference type="ARBA" id="ARBA00022692"/>
    </source>
</evidence>
<evidence type="ECO:0000313" key="15">
    <source>
        <dbReference type="Proteomes" id="UP001059617"/>
    </source>
</evidence>
<dbReference type="SUPFAM" id="SSF55874">
    <property type="entry name" value="ATPase domain of HSP90 chaperone/DNA topoisomerase II/histidine kinase"/>
    <property type="match status" value="1"/>
</dbReference>
<evidence type="ECO:0000256" key="2">
    <source>
        <dbReference type="ARBA" id="ARBA00004370"/>
    </source>
</evidence>
<sequence length="677" mass="73004">MGLTANLVEFGRTIRRQCRRRWSVTSPAGLAWQVVALCLVAGLLLGVALHTAVTAFDDRGRQARAAHTSHQAVVTAALVRTGVLAMEHGEHRYVVTGDPAHLRSWARARAMVESRIAQLPRLTADRPAQATLAAGLDQQIRQYLDTHPASAIKALRPGPTAAPDLGRLTSDQHQLDAIRHTAERFVGNERRHAAAQETRAERAFTRAGTATGLGIITCLFVVPVLITYTTRVIVRPVRTAAAMADKLAAGTQTGRMPTDGPHEIGLLQRSFNTMALSLQRHHDDLNRVVVEQTALRRIASLMACTEAPDAVFDTITGQAGRLFEADTALLVRYDSDGAGTILAAWAGDHPSDRTGKRPLVGERTPLPLRDTTGRMRALRQSFCRHVGWERPDMPVAADGVAGSTRGVGAPIMVRGQVWGALALLGEAGGRLRRDDTERTADFTDLAGLVVDTVEARIRLAAVSARLIDAGDETRRKLERDLHDRIQHHLIAVILRLRMLEADMTGRDATEGGTATGPVIADQVATIDGDLANVVEEVQTIAHGVYPAILTQRGLEAALDAMARRSPIPIERHIDLSPALPPVLQTSVYDIVAESLANTTKHAHASHLRIIAHQDGQKVWLRIEDDGAGGADSGRGTGIRSLTDRVQALGGTVQLHSPRGEGTRLIITLPLHQAEPPA</sequence>
<dbReference type="InterPro" id="IPR003660">
    <property type="entry name" value="HAMP_dom"/>
</dbReference>
<keyword evidence="9" id="KW-0067">ATP-binding</keyword>
<dbReference type="CDD" id="cd16917">
    <property type="entry name" value="HATPase_UhpB-NarQ-NarX-like"/>
    <property type="match status" value="1"/>
</dbReference>
<keyword evidence="15" id="KW-1185">Reference proteome</keyword>
<evidence type="ECO:0000256" key="4">
    <source>
        <dbReference type="ARBA" id="ARBA00022553"/>
    </source>
</evidence>
<dbReference type="EMBL" id="CP073720">
    <property type="protein sequence ID" value="UWP86860.1"/>
    <property type="molecule type" value="Genomic_DNA"/>
</dbReference>
<dbReference type="Pfam" id="PF05227">
    <property type="entry name" value="CHASE3"/>
    <property type="match status" value="1"/>
</dbReference>
<gene>
    <name evidence="14" type="ORF">Dfulv_22505</name>
</gene>
<dbReference type="Pfam" id="PF00672">
    <property type="entry name" value="HAMP"/>
    <property type="match status" value="1"/>
</dbReference>
<comment type="subcellular location">
    <subcellularLocation>
        <location evidence="2">Membrane</location>
    </subcellularLocation>
</comment>
<dbReference type="Pfam" id="PF02518">
    <property type="entry name" value="HATPase_c"/>
    <property type="match status" value="1"/>
</dbReference>
<evidence type="ECO:0000259" key="13">
    <source>
        <dbReference type="PROSITE" id="PS50885"/>
    </source>
</evidence>
<keyword evidence="12" id="KW-0472">Membrane</keyword>
<reference evidence="14" key="1">
    <citation type="submission" date="2021-04" db="EMBL/GenBank/DDBJ databases">
        <authorList>
            <person name="Hartkoorn R.C."/>
            <person name="Beaudoing E."/>
            <person name="Hot D."/>
        </authorList>
    </citation>
    <scope>NUCLEOTIDE SEQUENCE</scope>
    <source>
        <strain evidence="14">NRRL B-16292</strain>
    </source>
</reference>
<evidence type="ECO:0000256" key="8">
    <source>
        <dbReference type="ARBA" id="ARBA00022777"/>
    </source>
</evidence>
<proteinExistence type="predicted"/>
<keyword evidence="4" id="KW-0597">Phosphoprotein</keyword>
<dbReference type="InterPro" id="IPR036890">
    <property type="entry name" value="HATPase_C_sf"/>
</dbReference>
<dbReference type="InterPro" id="IPR029016">
    <property type="entry name" value="GAF-like_dom_sf"/>
</dbReference>
<dbReference type="PANTHER" id="PTHR24421:SF10">
    <property type="entry name" value="NITRATE_NITRITE SENSOR PROTEIN NARQ"/>
    <property type="match status" value="1"/>
</dbReference>
<reference evidence="14" key="2">
    <citation type="submission" date="2022-09" db="EMBL/GenBank/DDBJ databases">
        <title>Biosynthetic gene clusters of Dactylosporangioum fulvum.</title>
        <authorList>
            <person name="Caradec T."/>
        </authorList>
    </citation>
    <scope>NUCLEOTIDE SEQUENCE</scope>
    <source>
        <strain evidence="14">NRRL B-16292</strain>
    </source>
</reference>
<dbReference type="Gene3D" id="3.30.450.40">
    <property type="match status" value="1"/>
</dbReference>
<dbReference type="SUPFAM" id="SSF158472">
    <property type="entry name" value="HAMP domain-like"/>
    <property type="match status" value="1"/>
</dbReference>
<dbReference type="Pfam" id="PF07730">
    <property type="entry name" value="HisKA_3"/>
    <property type="match status" value="1"/>
</dbReference>
<dbReference type="EC" id="2.7.13.3" evidence="3"/>
<keyword evidence="7" id="KW-0547">Nucleotide-binding</keyword>
<dbReference type="InterPro" id="IPR050482">
    <property type="entry name" value="Sensor_HK_TwoCompSys"/>
</dbReference>
<evidence type="ECO:0000256" key="12">
    <source>
        <dbReference type="SAM" id="Phobius"/>
    </source>
</evidence>
<keyword evidence="6 12" id="KW-0812">Transmembrane</keyword>
<organism evidence="14 15">
    <name type="scientific">Dactylosporangium fulvum</name>
    <dbReference type="NCBI Taxonomy" id="53359"/>
    <lineage>
        <taxon>Bacteria</taxon>
        <taxon>Bacillati</taxon>
        <taxon>Actinomycetota</taxon>
        <taxon>Actinomycetes</taxon>
        <taxon>Micromonosporales</taxon>
        <taxon>Micromonosporaceae</taxon>
        <taxon>Dactylosporangium</taxon>
    </lineage>
</organism>
<feature type="transmembrane region" description="Helical" evidence="12">
    <location>
        <begin position="207"/>
        <end position="228"/>
    </location>
</feature>
<comment type="catalytic activity">
    <reaction evidence="1">
        <text>ATP + protein L-histidine = ADP + protein N-phospho-L-histidine.</text>
        <dbReference type="EC" id="2.7.13.3"/>
    </reaction>
</comment>
<evidence type="ECO:0000256" key="11">
    <source>
        <dbReference type="ARBA" id="ARBA00023012"/>
    </source>
</evidence>
<keyword evidence="5" id="KW-0808">Transferase</keyword>
<dbReference type="SUPFAM" id="SSF55781">
    <property type="entry name" value="GAF domain-like"/>
    <property type="match status" value="1"/>
</dbReference>
<dbReference type="Pfam" id="PF01590">
    <property type="entry name" value="GAF"/>
    <property type="match status" value="1"/>
</dbReference>